<dbReference type="RefSeq" id="WP_246030641.1">
    <property type="nucleotide sequence ID" value="NZ_JAUFPJ010000015.1"/>
</dbReference>
<dbReference type="EMBL" id="SNXE01000001">
    <property type="protein sequence ID" value="TDP12864.1"/>
    <property type="molecule type" value="Genomic_DNA"/>
</dbReference>
<dbReference type="Gene3D" id="3.40.190.10">
    <property type="entry name" value="Periplasmic binding protein-like II"/>
    <property type="match status" value="2"/>
</dbReference>
<protein>
    <submittedName>
        <fullName evidence="2">Amino acid ABC transporter substrate-binding protein (PAAT family)</fullName>
    </submittedName>
</protein>
<reference evidence="2 3" key="1">
    <citation type="submission" date="2019-03" db="EMBL/GenBank/DDBJ databases">
        <title>Genomic Encyclopedia of Type Strains, Phase IV (KMG-IV): sequencing the most valuable type-strain genomes for metagenomic binning, comparative biology and taxonomic classification.</title>
        <authorList>
            <person name="Goeker M."/>
        </authorList>
    </citation>
    <scope>NUCLEOTIDE SEQUENCE [LARGE SCALE GENOMIC DNA]</scope>
    <source>
        <strain evidence="2 3">DSM 25082</strain>
    </source>
</reference>
<evidence type="ECO:0000313" key="3">
    <source>
        <dbReference type="Proteomes" id="UP000295357"/>
    </source>
</evidence>
<evidence type="ECO:0000259" key="1">
    <source>
        <dbReference type="SMART" id="SM00062"/>
    </source>
</evidence>
<sequence length="268" mass="30532">MSRHEVRETLPEHGLQRRTCLLLPLLCAPMALGAQPRELRMAFGEHIPPFCFPRTASGIEVDVFREALAHRGIQLKPLFYPFARVPRAFREGLVDATMTDLGEDLGSAGGHYGDTAVMYDNVLISLQARALRIRQPSDLDGLSVIAFQGAHKRFPDWLGPLQRSGRLTEVNDQAQQVRTLMRGRYDLVLADRSIFRYFSQQIARQGETLLPVDEHVFTSPNPRDYRPVFRSPQLRDEFNEGLRWLRSSGRLRAIYERYLGEGQTTVGK</sequence>
<dbReference type="Proteomes" id="UP000295357">
    <property type="component" value="Unassembled WGS sequence"/>
</dbReference>
<accession>A0A4R6NF42</accession>
<feature type="domain" description="Solute-binding protein family 3/N-terminal" evidence="1">
    <location>
        <begin position="38"/>
        <end position="262"/>
    </location>
</feature>
<organism evidence="2 3">
    <name type="scientific">Roseateles asaccharophilus</name>
    <dbReference type="NCBI Taxonomy" id="582607"/>
    <lineage>
        <taxon>Bacteria</taxon>
        <taxon>Pseudomonadati</taxon>
        <taxon>Pseudomonadota</taxon>
        <taxon>Betaproteobacteria</taxon>
        <taxon>Burkholderiales</taxon>
        <taxon>Sphaerotilaceae</taxon>
        <taxon>Roseateles</taxon>
    </lineage>
</organism>
<gene>
    <name evidence="2" type="ORF">DFR39_101338</name>
</gene>
<comment type="caution">
    <text evidence="2">The sequence shown here is derived from an EMBL/GenBank/DDBJ whole genome shotgun (WGS) entry which is preliminary data.</text>
</comment>
<proteinExistence type="predicted"/>
<dbReference type="SMART" id="SM00062">
    <property type="entry name" value="PBPb"/>
    <property type="match status" value="1"/>
</dbReference>
<name>A0A4R6NF42_9BURK</name>
<dbReference type="SUPFAM" id="SSF53850">
    <property type="entry name" value="Periplasmic binding protein-like II"/>
    <property type="match status" value="1"/>
</dbReference>
<evidence type="ECO:0000313" key="2">
    <source>
        <dbReference type="EMBL" id="TDP12864.1"/>
    </source>
</evidence>
<keyword evidence="3" id="KW-1185">Reference proteome</keyword>
<dbReference type="AlphaFoldDB" id="A0A4R6NF42"/>
<dbReference type="InterPro" id="IPR001638">
    <property type="entry name" value="Solute-binding_3/MltF_N"/>
</dbReference>